<dbReference type="OrthoDB" id="432970at2759"/>
<evidence type="ECO:0000256" key="4">
    <source>
        <dbReference type="PROSITE-ProRule" id="PRU00134"/>
    </source>
</evidence>
<keyword evidence="7" id="KW-1185">Reference proteome</keyword>
<evidence type="ECO:0000256" key="1">
    <source>
        <dbReference type="ARBA" id="ARBA00022723"/>
    </source>
</evidence>
<accession>A0A9P3G8G6</accession>
<keyword evidence="3" id="KW-0862">Zinc</keyword>
<dbReference type="SUPFAM" id="SSF144232">
    <property type="entry name" value="HIT/MYND zinc finger-like"/>
    <property type="match status" value="1"/>
</dbReference>
<dbReference type="Proteomes" id="UP000703269">
    <property type="component" value="Unassembled WGS sequence"/>
</dbReference>
<dbReference type="PROSITE" id="PS01360">
    <property type="entry name" value="ZF_MYND_1"/>
    <property type="match status" value="1"/>
</dbReference>
<dbReference type="GO" id="GO:0008270">
    <property type="term" value="F:zinc ion binding"/>
    <property type="evidence" value="ECO:0007669"/>
    <property type="project" value="UniProtKB-KW"/>
</dbReference>
<evidence type="ECO:0000259" key="5">
    <source>
        <dbReference type="PROSITE" id="PS50865"/>
    </source>
</evidence>
<dbReference type="Gene3D" id="6.10.140.2220">
    <property type="match status" value="1"/>
</dbReference>
<dbReference type="InterPro" id="IPR002893">
    <property type="entry name" value="Znf_MYND"/>
</dbReference>
<protein>
    <submittedName>
        <fullName evidence="6">Zinc finger MYND domain-containing protein</fullName>
    </submittedName>
</protein>
<dbReference type="EMBL" id="BPQB01000014">
    <property type="protein sequence ID" value="GJE89825.1"/>
    <property type="molecule type" value="Genomic_DNA"/>
</dbReference>
<evidence type="ECO:0000313" key="7">
    <source>
        <dbReference type="Proteomes" id="UP000703269"/>
    </source>
</evidence>
<gene>
    <name evidence="6" type="ORF">PsYK624_059340</name>
</gene>
<keyword evidence="1" id="KW-0479">Metal-binding</keyword>
<reference evidence="6 7" key="1">
    <citation type="submission" date="2021-08" db="EMBL/GenBank/DDBJ databases">
        <title>Draft Genome Sequence of Phanerochaete sordida strain YK-624.</title>
        <authorList>
            <person name="Mori T."/>
            <person name="Dohra H."/>
            <person name="Suzuki T."/>
            <person name="Kawagishi H."/>
            <person name="Hirai H."/>
        </authorList>
    </citation>
    <scope>NUCLEOTIDE SEQUENCE [LARGE SCALE GENOMIC DNA]</scope>
    <source>
        <strain evidence="6 7">YK-624</strain>
    </source>
</reference>
<comment type="caution">
    <text evidence="6">The sequence shown here is derived from an EMBL/GenBank/DDBJ whole genome shotgun (WGS) entry which is preliminary data.</text>
</comment>
<dbReference type="PROSITE" id="PS50865">
    <property type="entry name" value="ZF_MYND_2"/>
    <property type="match status" value="1"/>
</dbReference>
<keyword evidence="2 4" id="KW-0863">Zinc-finger</keyword>
<evidence type="ECO:0000256" key="2">
    <source>
        <dbReference type="ARBA" id="ARBA00022771"/>
    </source>
</evidence>
<name>A0A9P3G8G6_9APHY</name>
<dbReference type="AlphaFoldDB" id="A0A9P3G8G6"/>
<evidence type="ECO:0000313" key="6">
    <source>
        <dbReference type="EMBL" id="GJE89825.1"/>
    </source>
</evidence>
<evidence type="ECO:0000256" key="3">
    <source>
        <dbReference type="ARBA" id="ARBA00022833"/>
    </source>
</evidence>
<feature type="domain" description="MYND-type" evidence="5">
    <location>
        <begin position="5"/>
        <end position="43"/>
    </location>
</feature>
<dbReference type="Pfam" id="PF01753">
    <property type="entry name" value="zf-MYND"/>
    <property type="match status" value="1"/>
</dbReference>
<sequence length="175" mass="19975">MSLWCAVCDDDAHLVCSGCKTTRYCSKECQMVDWKERGHKKGCELQKVLNEFNAKQEAQKPARPAKGRCTGCNTRFDDDDYCDQECPECGYQTCESCACHSSRGTCWCPNGNFGTRYCERAPRQYHFDGRTGRSYRGDYHPPLEEWSDELTAQDYEGAPRACNNCGEVKLMLKRS</sequence>
<proteinExistence type="predicted"/>
<organism evidence="6 7">
    <name type="scientific">Phanerochaete sordida</name>
    <dbReference type="NCBI Taxonomy" id="48140"/>
    <lineage>
        <taxon>Eukaryota</taxon>
        <taxon>Fungi</taxon>
        <taxon>Dikarya</taxon>
        <taxon>Basidiomycota</taxon>
        <taxon>Agaricomycotina</taxon>
        <taxon>Agaricomycetes</taxon>
        <taxon>Polyporales</taxon>
        <taxon>Phanerochaetaceae</taxon>
        <taxon>Phanerochaete</taxon>
    </lineage>
</organism>